<dbReference type="SUPFAM" id="SSF48452">
    <property type="entry name" value="TPR-like"/>
    <property type="match status" value="2"/>
</dbReference>
<keyword evidence="4" id="KW-1185">Reference proteome</keyword>
<name>A0ABS7QS67_9ACTN</name>
<dbReference type="InterPro" id="IPR027417">
    <property type="entry name" value="P-loop_NTPase"/>
</dbReference>
<dbReference type="SUPFAM" id="SSF52540">
    <property type="entry name" value="P-loop containing nucleoside triphosphate hydrolases"/>
    <property type="match status" value="1"/>
</dbReference>
<dbReference type="InterPro" id="IPR019734">
    <property type="entry name" value="TPR_rpt"/>
</dbReference>
<reference evidence="3 4" key="1">
    <citation type="submission" date="2021-08" db="EMBL/GenBank/DDBJ databases">
        <title>Streptomyces sp. PTM05 isolated from lichen.</title>
        <authorList>
            <person name="Somphong A."/>
            <person name="Phongsopitanun W."/>
            <person name="Tanasupawat S."/>
        </authorList>
    </citation>
    <scope>NUCLEOTIDE SEQUENCE [LARGE SCALE GENOMIC DNA]</scope>
    <source>
        <strain evidence="3 4">Ptm05</strain>
    </source>
</reference>
<feature type="compositionally biased region" description="Basic residues" evidence="1">
    <location>
        <begin position="883"/>
        <end position="901"/>
    </location>
</feature>
<feature type="compositionally biased region" description="Low complexity" evidence="1">
    <location>
        <begin position="902"/>
        <end position="918"/>
    </location>
</feature>
<dbReference type="Pfam" id="PF13424">
    <property type="entry name" value="TPR_12"/>
    <property type="match status" value="2"/>
</dbReference>
<dbReference type="SMART" id="SM00028">
    <property type="entry name" value="TPR"/>
    <property type="match status" value="5"/>
</dbReference>
<dbReference type="Gene3D" id="3.40.50.300">
    <property type="entry name" value="P-loop containing nucleotide triphosphate hydrolases"/>
    <property type="match status" value="1"/>
</dbReference>
<dbReference type="InterPro" id="IPR002182">
    <property type="entry name" value="NB-ARC"/>
</dbReference>
<dbReference type="PANTHER" id="PTHR47691">
    <property type="entry name" value="REGULATOR-RELATED"/>
    <property type="match status" value="1"/>
</dbReference>
<dbReference type="EMBL" id="JAINVZ010000007">
    <property type="protein sequence ID" value="MBY8885768.1"/>
    <property type="molecule type" value="Genomic_DNA"/>
</dbReference>
<dbReference type="Gene3D" id="1.25.40.10">
    <property type="entry name" value="Tetratricopeptide repeat domain"/>
    <property type="match status" value="2"/>
</dbReference>
<dbReference type="InterPro" id="IPR011990">
    <property type="entry name" value="TPR-like_helical_dom_sf"/>
</dbReference>
<evidence type="ECO:0000313" key="3">
    <source>
        <dbReference type="EMBL" id="MBY8885768.1"/>
    </source>
</evidence>
<organism evidence="3 4">
    <name type="scientific">Streptantibioticus parmotrematis</name>
    <dbReference type="NCBI Taxonomy" id="2873249"/>
    <lineage>
        <taxon>Bacteria</taxon>
        <taxon>Bacillati</taxon>
        <taxon>Actinomycetota</taxon>
        <taxon>Actinomycetes</taxon>
        <taxon>Kitasatosporales</taxon>
        <taxon>Streptomycetaceae</taxon>
        <taxon>Streptantibioticus</taxon>
    </lineage>
</organism>
<feature type="region of interest" description="Disordered" evidence="1">
    <location>
        <begin position="850"/>
        <end position="918"/>
    </location>
</feature>
<feature type="domain" description="NB-ARC" evidence="2">
    <location>
        <begin position="149"/>
        <end position="300"/>
    </location>
</feature>
<protein>
    <submittedName>
        <fullName evidence="3">Tetratricopeptide repeat protein</fullName>
    </submittedName>
</protein>
<accession>A0ABS7QS67</accession>
<sequence>MVVQRGAMPDPGGAADLAEFIGLLGELRAWAGMPSYRALAKKAGTVMRPPRVVSPFTVVDVFKPGRRRLDVDLVMAIVRALGADEPTVGLWRAACLTAHGLAKTGGPAGVLCQLPTDLATFTGRREELAHLLAAATRPCDGGGARTVVVSAIEGMAGVGKTRLAVHAAHQLVRAGHFTDVQLYVNLRGFDAELPPADPSTVLEAFLRQLGVPARHIPAARDERAAMYRDRLRDRDALVLLDNAADEQQLRDLIPAGPGCLVLITSRRSLVTLDGAAPHQLDVFTEADSLALLARIAGHERVAAEPKAAARIAEYCGHLPLAVSLAAARLRSRPTWTLRHLSDKLQAGRLAALRSGDRALRQAFHLSYQELDEPLRRIFRLLSHHPGPDTTPGQVAALADIPAEEAEDALEELQDEHLVTQPTPGRYELHDLLCMLAVELDDASPEPEPGAPLARLLDYFEAAARRADQLLAHQRTPFPDAPRPAAADLPDRGAALSWMRLECENMLTLARVARDLQPRRCLSLALAMSSFLQQDGPLPRGIALQRDMVALARERGEALTTANALWCLGRLYYVNNEYPRAVEPLREAVAAYRRIGERRGEANALLDLGRTTQFTAGLRRSAEFYEQARPLYRALGEHGSESHVLHDLARVRYLSGDRHAALGLQQEALDGYRRAANPLGEANALVGLARIRQADDRLPLAAELFEQAFRVYREIGNPLGQANALAGVARVRHRLGHRDSAMELYESVLKRYRDIGARQGEANTLYDLGRVRQDLGDPDSATDLYRQAKDLFDQLGDPHGAAQALNSTGTLLTGTGDPRAALPLHRQALDLARRADTPAEVARAEEGIARALDLTGPPASPAGQRLSPGAGEPPGRPRTAGPLRRLRRTRGRSAHRSTRRRQAAAASCRASRPARPARG</sequence>
<dbReference type="Gene3D" id="1.10.8.430">
    <property type="entry name" value="Helical domain of apoptotic protease-activating factors"/>
    <property type="match status" value="1"/>
</dbReference>
<dbReference type="Pfam" id="PF13374">
    <property type="entry name" value="TPR_10"/>
    <property type="match status" value="1"/>
</dbReference>
<evidence type="ECO:0000313" key="4">
    <source>
        <dbReference type="Proteomes" id="UP001198565"/>
    </source>
</evidence>
<gene>
    <name evidence="3" type="ORF">K7472_13025</name>
</gene>
<comment type="caution">
    <text evidence="3">The sequence shown here is derived from an EMBL/GenBank/DDBJ whole genome shotgun (WGS) entry which is preliminary data.</text>
</comment>
<dbReference type="PRINTS" id="PR00364">
    <property type="entry name" value="DISEASERSIST"/>
</dbReference>
<evidence type="ECO:0000259" key="2">
    <source>
        <dbReference type="Pfam" id="PF00931"/>
    </source>
</evidence>
<dbReference type="Proteomes" id="UP001198565">
    <property type="component" value="Unassembled WGS sequence"/>
</dbReference>
<dbReference type="InterPro" id="IPR042197">
    <property type="entry name" value="Apaf_helical"/>
</dbReference>
<dbReference type="Pfam" id="PF00931">
    <property type="entry name" value="NB-ARC"/>
    <property type="match status" value="1"/>
</dbReference>
<proteinExistence type="predicted"/>
<evidence type="ECO:0000256" key="1">
    <source>
        <dbReference type="SAM" id="MobiDB-lite"/>
    </source>
</evidence>
<dbReference type="PANTHER" id="PTHR47691:SF3">
    <property type="entry name" value="HTH-TYPE TRANSCRIPTIONAL REGULATOR RV0890C-RELATED"/>
    <property type="match status" value="1"/>
</dbReference>